<reference evidence="1 2" key="1">
    <citation type="journal article" date="2018" name="Nat. Ecol. Evol.">
        <title>Shark genomes provide insights into elasmobranch evolution and the origin of vertebrates.</title>
        <authorList>
            <person name="Hara Y"/>
            <person name="Yamaguchi K"/>
            <person name="Onimaru K"/>
            <person name="Kadota M"/>
            <person name="Koyanagi M"/>
            <person name="Keeley SD"/>
            <person name="Tatsumi K"/>
            <person name="Tanaka K"/>
            <person name="Motone F"/>
            <person name="Kageyama Y"/>
            <person name="Nozu R"/>
            <person name="Adachi N"/>
            <person name="Nishimura O"/>
            <person name="Nakagawa R"/>
            <person name="Tanegashima C"/>
            <person name="Kiyatake I"/>
            <person name="Matsumoto R"/>
            <person name="Murakumo K"/>
            <person name="Nishida K"/>
            <person name="Terakita A"/>
            <person name="Kuratani S"/>
            <person name="Sato K"/>
            <person name="Hyodo S Kuraku.S."/>
        </authorList>
    </citation>
    <scope>NUCLEOTIDE SEQUENCE [LARGE SCALE GENOMIC DNA]</scope>
</reference>
<dbReference type="Proteomes" id="UP000287033">
    <property type="component" value="Unassembled WGS sequence"/>
</dbReference>
<gene>
    <name evidence="1" type="ORF">chiPu_0025843</name>
</gene>
<name>A0A401TGA0_CHIPU</name>
<organism evidence="1 2">
    <name type="scientific">Chiloscyllium punctatum</name>
    <name type="common">Brownbanded bambooshark</name>
    <name type="synonym">Hemiscyllium punctatum</name>
    <dbReference type="NCBI Taxonomy" id="137246"/>
    <lineage>
        <taxon>Eukaryota</taxon>
        <taxon>Metazoa</taxon>
        <taxon>Chordata</taxon>
        <taxon>Craniata</taxon>
        <taxon>Vertebrata</taxon>
        <taxon>Chondrichthyes</taxon>
        <taxon>Elasmobranchii</taxon>
        <taxon>Galeomorphii</taxon>
        <taxon>Galeoidea</taxon>
        <taxon>Orectolobiformes</taxon>
        <taxon>Hemiscylliidae</taxon>
        <taxon>Chiloscyllium</taxon>
    </lineage>
</organism>
<protein>
    <submittedName>
        <fullName evidence="1">Uncharacterized protein</fullName>
    </submittedName>
</protein>
<keyword evidence="2" id="KW-1185">Reference proteome</keyword>
<dbReference type="AlphaFoldDB" id="A0A401TGA0"/>
<evidence type="ECO:0000313" key="1">
    <source>
        <dbReference type="EMBL" id="GCC41680.1"/>
    </source>
</evidence>
<accession>A0A401TGA0</accession>
<sequence length="68" mass="7501">MFGPPQRVVVERGLTASGSLWDPVDHPDMEMVPCPELIAPDRDWIAQITEWMVQISSGSAANRLGPLK</sequence>
<comment type="caution">
    <text evidence="1">The sequence shown here is derived from an EMBL/GenBank/DDBJ whole genome shotgun (WGS) entry which is preliminary data.</text>
</comment>
<evidence type="ECO:0000313" key="2">
    <source>
        <dbReference type="Proteomes" id="UP000287033"/>
    </source>
</evidence>
<dbReference type="EMBL" id="BEZZ01066782">
    <property type="protein sequence ID" value="GCC41680.1"/>
    <property type="molecule type" value="Genomic_DNA"/>
</dbReference>
<proteinExistence type="predicted"/>